<dbReference type="GO" id="GO:0005737">
    <property type="term" value="C:cytoplasm"/>
    <property type="evidence" value="ECO:0007669"/>
    <property type="project" value="TreeGrafter"/>
</dbReference>
<dbReference type="Proteomes" id="UP000708208">
    <property type="component" value="Unassembled WGS sequence"/>
</dbReference>
<dbReference type="Pfam" id="PF25133">
    <property type="entry name" value="TYW2_N_2"/>
    <property type="match status" value="1"/>
</dbReference>
<dbReference type="OrthoDB" id="408788at2759"/>
<dbReference type="Pfam" id="PF02475">
    <property type="entry name" value="TRM5-TYW2_MTfase"/>
    <property type="match status" value="1"/>
</dbReference>
<dbReference type="EMBL" id="CAJVCH010499816">
    <property type="protein sequence ID" value="CAG7821091.1"/>
    <property type="molecule type" value="Genomic_DNA"/>
</dbReference>
<keyword evidence="4" id="KW-0949">S-adenosyl-L-methionine</keyword>
<sequence>MDRQNFHNKLRELFKNSWTSRLEQDLPSKWEKHGNLILFPENTFQSSAFSQQPELYPLICRLMKVTKIARKTGVITPNDPYRRPQVQLLYGSDGWVSKTENSIRFQWDITRCMFSSGNITEKQRISSWDLSGQTVVDLYAGIGYFTLSYLVHAKAKTVYACEWNPDAIEALRINLRLNKVSDRCVVLEGDNALTCPEQIADHVNLGLIPSSEASWEVSCRALNKTGGVLHVHGNVDLKKMEQIIITNYTENKNQIFPEAWTAWANYVSSEIGRILENIYPEEGWTATVLDVVKIKSYGPCVDHLVVDVKCYPKVKVLRKLSI</sequence>
<dbReference type="GO" id="GO:0031591">
    <property type="term" value="P:wybutosine biosynthetic process"/>
    <property type="evidence" value="ECO:0007669"/>
    <property type="project" value="TreeGrafter"/>
</dbReference>
<keyword evidence="3" id="KW-0808">Transferase</keyword>
<name>A0A8J2KWC9_9HEXA</name>
<dbReference type="PANTHER" id="PTHR23245">
    <property type="entry name" value="TRNA METHYLTRANSFERASE"/>
    <property type="match status" value="1"/>
</dbReference>
<keyword evidence="8" id="KW-1185">Reference proteome</keyword>
<evidence type="ECO:0000256" key="3">
    <source>
        <dbReference type="ARBA" id="ARBA00022679"/>
    </source>
</evidence>
<dbReference type="GO" id="GO:0030488">
    <property type="term" value="P:tRNA methylation"/>
    <property type="evidence" value="ECO:0007669"/>
    <property type="project" value="TreeGrafter"/>
</dbReference>
<comment type="pathway">
    <text evidence="1">tRNA modification; wybutosine-tRNA(Phe) biosynthesis.</text>
</comment>
<dbReference type="FunFam" id="3.40.50.150:FF:000131">
    <property type="entry name" value="tRNA wybutosine-synthesizing protein 2/3/4"/>
    <property type="match status" value="1"/>
</dbReference>
<dbReference type="AlphaFoldDB" id="A0A8J2KWC9"/>
<dbReference type="InterPro" id="IPR056743">
    <property type="entry name" value="TRM5-TYW2-like_MTfase"/>
</dbReference>
<dbReference type="PANTHER" id="PTHR23245:SF25">
    <property type="entry name" value="TRNA WYBUTOSINE-SYNTHESIZING PROTEIN 2 HOMOLOG"/>
    <property type="match status" value="1"/>
</dbReference>
<dbReference type="CDD" id="cd02440">
    <property type="entry name" value="AdoMet_MTases"/>
    <property type="match status" value="1"/>
</dbReference>
<organism evidence="7 8">
    <name type="scientific">Allacma fusca</name>
    <dbReference type="NCBI Taxonomy" id="39272"/>
    <lineage>
        <taxon>Eukaryota</taxon>
        <taxon>Metazoa</taxon>
        <taxon>Ecdysozoa</taxon>
        <taxon>Arthropoda</taxon>
        <taxon>Hexapoda</taxon>
        <taxon>Collembola</taxon>
        <taxon>Symphypleona</taxon>
        <taxon>Sminthuridae</taxon>
        <taxon>Allacma</taxon>
    </lineage>
</organism>
<comment type="caution">
    <text evidence="7">The sequence shown here is derived from an EMBL/GenBank/DDBJ whole genome shotgun (WGS) entry which is preliminary data.</text>
</comment>
<dbReference type="InterPro" id="IPR056744">
    <property type="entry name" value="TRM5/TYW2-like_N"/>
</dbReference>
<evidence type="ECO:0000313" key="7">
    <source>
        <dbReference type="EMBL" id="CAG7821091.1"/>
    </source>
</evidence>
<gene>
    <name evidence="7" type="ORF">AFUS01_LOCUS31448</name>
</gene>
<dbReference type="PROSITE" id="PS51684">
    <property type="entry name" value="SAM_MT_TRM5_TYW2"/>
    <property type="match status" value="1"/>
</dbReference>
<feature type="domain" description="SAM-dependent methyltransferase TRM5/TYW2-type" evidence="6">
    <location>
        <begin position="30"/>
        <end position="312"/>
    </location>
</feature>
<reference evidence="7" key="1">
    <citation type="submission" date="2021-06" db="EMBL/GenBank/DDBJ databases">
        <authorList>
            <person name="Hodson N. C."/>
            <person name="Mongue J. A."/>
            <person name="Jaron S. K."/>
        </authorList>
    </citation>
    <scope>NUCLEOTIDE SEQUENCE</scope>
</reference>
<proteinExistence type="predicted"/>
<keyword evidence="2" id="KW-0489">Methyltransferase</keyword>
<evidence type="ECO:0000256" key="4">
    <source>
        <dbReference type="ARBA" id="ARBA00022691"/>
    </source>
</evidence>
<accession>A0A8J2KWC9</accession>
<evidence type="ECO:0000313" key="8">
    <source>
        <dbReference type="Proteomes" id="UP000708208"/>
    </source>
</evidence>
<protein>
    <recommendedName>
        <fullName evidence="6">SAM-dependent methyltransferase TRM5/TYW2-type domain-containing protein</fullName>
    </recommendedName>
</protein>
<dbReference type="InterPro" id="IPR030382">
    <property type="entry name" value="MeTrfase_TRM5/TYW2"/>
</dbReference>
<evidence type="ECO:0000259" key="6">
    <source>
        <dbReference type="PROSITE" id="PS51684"/>
    </source>
</evidence>
<evidence type="ECO:0000256" key="5">
    <source>
        <dbReference type="ARBA" id="ARBA00022694"/>
    </source>
</evidence>
<evidence type="ECO:0000256" key="1">
    <source>
        <dbReference type="ARBA" id="ARBA00004797"/>
    </source>
</evidence>
<keyword evidence="5" id="KW-0819">tRNA processing</keyword>
<evidence type="ECO:0000256" key="2">
    <source>
        <dbReference type="ARBA" id="ARBA00022603"/>
    </source>
</evidence>
<dbReference type="GO" id="GO:0008175">
    <property type="term" value="F:tRNA methyltransferase activity"/>
    <property type="evidence" value="ECO:0007669"/>
    <property type="project" value="TreeGrafter"/>
</dbReference>